<dbReference type="Pfam" id="PF03704">
    <property type="entry name" value="BTAD"/>
    <property type="match status" value="1"/>
</dbReference>
<feature type="region of interest" description="Disordered" evidence="8">
    <location>
        <begin position="956"/>
        <end position="981"/>
    </location>
</feature>
<dbReference type="PANTHER" id="PTHR35807:SF1">
    <property type="entry name" value="TRANSCRIPTIONAL REGULATOR REDD"/>
    <property type="match status" value="1"/>
</dbReference>
<dbReference type="InterPro" id="IPR036388">
    <property type="entry name" value="WH-like_DNA-bd_sf"/>
</dbReference>
<evidence type="ECO:0000256" key="3">
    <source>
        <dbReference type="ARBA" id="ARBA00023125"/>
    </source>
</evidence>
<dbReference type="SMART" id="SM00028">
    <property type="entry name" value="TPR"/>
    <property type="match status" value="6"/>
</dbReference>
<organism evidence="10">
    <name type="scientific">Micromonospora carbonacea</name>
    <dbReference type="NCBI Taxonomy" id="47853"/>
    <lineage>
        <taxon>Bacteria</taxon>
        <taxon>Bacillati</taxon>
        <taxon>Actinomycetota</taxon>
        <taxon>Actinomycetes</taxon>
        <taxon>Micromonosporales</taxon>
        <taxon>Micromonosporaceae</taxon>
        <taxon>Micromonospora</taxon>
    </lineage>
</organism>
<dbReference type="Gene3D" id="1.25.40.10">
    <property type="entry name" value="Tetratricopeptide repeat domain"/>
    <property type="match status" value="3"/>
</dbReference>
<protein>
    <submittedName>
        <fullName evidence="10">Tetratricopeptide repeat protein</fullName>
    </submittedName>
</protein>
<dbReference type="PANTHER" id="PTHR35807">
    <property type="entry name" value="TRANSCRIPTIONAL REGULATOR REDD-RELATED"/>
    <property type="match status" value="1"/>
</dbReference>
<feature type="repeat" description="TPR" evidence="5">
    <location>
        <begin position="843"/>
        <end position="876"/>
    </location>
</feature>
<proteinExistence type="inferred from homology"/>
<dbReference type="Pfam" id="PF13424">
    <property type="entry name" value="TPR_12"/>
    <property type="match status" value="3"/>
</dbReference>
<feature type="DNA-binding region" description="OmpR/PhoB-type" evidence="6">
    <location>
        <begin position="1"/>
        <end position="103"/>
    </location>
</feature>
<evidence type="ECO:0000256" key="6">
    <source>
        <dbReference type="PROSITE-ProRule" id="PRU01091"/>
    </source>
</evidence>
<dbReference type="PROSITE" id="PS50005">
    <property type="entry name" value="TPR"/>
    <property type="match status" value="2"/>
</dbReference>
<comment type="similarity">
    <text evidence="1">Belongs to the AfsR/DnrI/RedD regulatory family.</text>
</comment>
<dbReference type="InterPro" id="IPR001867">
    <property type="entry name" value="OmpR/PhoB-type_DNA-bd"/>
</dbReference>
<dbReference type="SUPFAM" id="SSF52540">
    <property type="entry name" value="P-loop containing nucleoside triphosphate hydrolases"/>
    <property type="match status" value="1"/>
</dbReference>
<accession>A0A7D5YG46</accession>
<evidence type="ECO:0000259" key="9">
    <source>
        <dbReference type="PROSITE" id="PS51755"/>
    </source>
</evidence>
<evidence type="ECO:0000256" key="1">
    <source>
        <dbReference type="ARBA" id="ARBA00005820"/>
    </source>
</evidence>
<dbReference type="SUPFAM" id="SSF46894">
    <property type="entry name" value="C-terminal effector domain of the bipartite response regulators"/>
    <property type="match status" value="1"/>
</dbReference>
<dbReference type="SMART" id="SM01043">
    <property type="entry name" value="BTAD"/>
    <property type="match status" value="1"/>
</dbReference>
<feature type="domain" description="OmpR/PhoB-type" evidence="9">
    <location>
        <begin position="1"/>
        <end position="103"/>
    </location>
</feature>
<dbReference type="PROSITE" id="PS51755">
    <property type="entry name" value="OMPR_PHOB"/>
    <property type="match status" value="1"/>
</dbReference>
<evidence type="ECO:0000256" key="5">
    <source>
        <dbReference type="PROSITE-ProRule" id="PRU00339"/>
    </source>
</evidence>
<sequence length="981" mass="106712">MRAGEGVLVQILGSVRIWRDGQEIGLGATSRRTVLGILALANGQSVHRSDIADSLWGEHPPASAANVIQTHIKHLRRLLEPHRPARSPSNILPSMGDGYALCLPDGRLDLARFRSLVATAMQVRAEGDEHRAAALLAEALRLWHGPPFADVPALARHPKAVALEVERRSVLARCGDMMINIGMAADALPLLEEAAAAQPLDEDAQARLIRAYHAVGQRGRAFATYHATRRRLADELGVDPGLNLASTHTALLTDAAPAAPARPPAAHPVPAQLPADIRDFTGRVSELRELDTLLDENGPGMPICVISGTAGVGKTALILHWAHRARARFPDGQLYVDLRGYDPKQPASADDVLVRFLTALGVPADSIPLDLEGRAERYRTEMADRRALVVLDNGASPDQIRPLLPGAPSCAVLVTSRSSLAGLVTLHGAYRLSLDLLTIQDATSLLRRLIGARAQSEEQATAVLAEQCARLPLALRLAAELASTQPTTRLADLVRELEDQRRRLRWLDAGGDPRAAARAVFSWSYRHLPDRVATAFRRAGIHPGPSLEPYAMAALNDADLPAADQMLTQLTRAHLVQPAGAGRFSMHDLLRAYAAELSEAEDTAADRAQAIGRLLDHYLFTIIVAMDLLHPGDRHHRPQVADPGTPAPPMPDPAQARGWLDAELPTLTVICGYAATHDWPTHAIRFSTALFRYLESAPYADALTIHTHALHAARRIDDTAGQAHALTNIGSVYRLQGQYRPAITHLERALALHRQTGDGYGIARTLSHLGIVYERLGDYRRSVRYQEQALAAYRQIADRYGEAGSLINLGTANGYLGRHDLSSENLQDGLTIFHEIGERSGEAIGLANLGDLYNQLGRHHEAAEHLERALVLFRELGHRYGEATTLANASAAQVQIGRYEQARENLEQALTMYRDLGHRYGEASALNGLGELLHATGRPHEALYHHNAALTLAVETGDRDEQTRAQHGIDRARQPRPGDPG</sequence>
<feature type="compositionally biased region" description="Basic and acidic residues" evidence="8">
    <location>
        <begin position="956"/>
        <end position="973"/>
    </location>
</feature>
<reference evidence="10" key="1">
    <citation type="submission" date="2020-08" db="EMBL/GenBank/DDBJ databases">
        <title>A bifunctional nitrone conjugated secondary metabolite targeting the ribosome.</title>
        <authorList>
            <person name="Limbrick E.M."/>
            <person name="Graf M."/>
            <person name="Derewacz D.K."/>
            <person name="Nguyen F."/>
            <person name="Spraggins J.M."/>
            <person name="Wieland M."/>
            <person name="Ynigez-Gutierrez A.E."/>
            <person name="Reisman B.J."/>
            <person name="Zinshteyn B."/>
            <person name="McCulloch K."/>
            <person name="Iverson T.M."/>
            <person name="Green R."/>
            <person name="Wilson D.N."/>
            <person name="Bachmann B.O."/>
        </authorList>
    </citation>
    <scope>NUCLEOTIDE SEQUENCE</scope>
    <source>
        <strain evidence="10">Africana</strain>
    </source>
</reference>
<name>A0A7D5YG46_9ACTN</name>
<dbReference type="InterPro" id="IPR005158">
    <property type="entry name" value="BTAD"/>
</dbReference>
<keyword evidence="4" id="KW-0804">Transcription</keyword>
<dbReference type="Gene3D" id="3.40.50.300">
    <property type="entry name" value="P-loop containing nucleotide triphosphate hydrolases"/>
    <property type="match status" value="1"/>
</dbReference>
<dbReference type="CDD" id="cd15831">
    <property type="entry name" value="BTAD"/>
    <property type="match status" value="1"/>
</dbReference>
<dbReference type="Gene3D" id="1.10.10.10">
    <property type="entry name" value="Winged helix-like DNA-binding domain superfamily/Winged helix DNA-binding domain"/>
    <property type="match status" value="1"/>
</dbReference>
<dbReference type="GO" id="GO:0003677">
    <property type="term" value="F:DNA binding"/>
    <property type="evidence" value="ECO:0007669"/>
    <property type="project" value="UniProtKB-UniRule"/>
</dbReference>
<dbReference type="EMBL" id="CP058905">
    <property type="protein sequence ID" value="QLK00578.1"/>
    <property type="molecule type" value="Genomic_DNA"/>
</dbReference>
<keyword evidence="7" id="KW-0175">Coiled coil</keyword>
<evidence type="ECO:0000256" key="7">
    <source>
        <dbReference type="SAM" id="Coils"/>
    </source>
</evidence>
<dbReference type="InterPro" id="IPR027417">
    <property type="entry name" value="P-loop_NTPase"/>
</dbReference>
<feature type="coiled-coil region" evidence="7">
    <location>
        <begin position="889"/>
        <end position="919"/>
    </location>
</feature>
<evidence type="ECO:0000313" key="10">
    <source>
        <dbReference type="EMBL" id="QLK00578.1"/>
    </source>
</evidence>
<keyword evidence="3 6" id="KW-0238">DNA-binding</keyword>
<evidence type="ECO:0000256" key="4">
    <source>
        <dbReference type="ARBA" id="ARBA00023163"/>
    </source>
</evidence>
<evidence type="ECO:0000256" key="8">
    <source>
        <dbReference type="SAM" id="MobiDB-lite"/>
    </source>
</evidence>
<dbReference type="InterPro" id="IPR051677">
    <property type="entry name" value="AfsR-DnrI-RedD_regulator"/>
</dbReference>
<gene>
    <name evidence="10" type="ORF">HZU44_11500</name>
</gene>
<dbReference type="GO" id="GO:0000160">
    <property type="term" value="P:phosphorelay signal transduction system"/>
    <property type="evidence" value="ECO:0007669"/>
    <property type="project" value="InterPro"/>
</dbReference>
<dbReference type="InterPro" id="IPR019734">
    <property type="entry name" value="TPR_rpt"/>
</dbReference>
<keyword evidence="5" id="KW-0802">TPR repeat</keyword>
<dbReference type="SUPFAM" id="SSF48452">
    <property type="entry name" value="TPR-like"/>
    <property type="match status" value="3"/>
</dbReference>
<dbReference type="SMART" id="SM00862">
    <property type="entry name" value="Trans_reg_C"/>
    <property type="match status" value="1"/>
</dbReference>
<keyword evidence="2" id="KW-0805">Transcription regulation</keyword>
<dbReference type="InterPro" id="IPR016032">
    <property type="entry name" value="Sig_transdc_resp-reg_C-effctor"/>
</dbReference>
<dbReference type="Pfam" id="PF00486">
    <property type="entry name" value="Trans_reg_C"/>
    <property type="match status" value="1"/>
</dbReference>
<dbReference type="AlphaFoldDB" id="A0A7D5YG46"/>
<dbReference type="InterPro" id="IPR011990">
    <property type="entry name" value="TPR-like_helical_dom_sf"/>
</dbReference>
<evidence type="ECO:0000256" key="2">
    <source>
        <dbReference type="ARBA" id="ARBA00023015"/>
    </source>
</evidence>
<dbReference type="GO" id="GO:0006355">
    <property type="term" value="P:regulation of DNA-templated transcription"/>
    <property type="evidence" value="ECO:0007669"/>
    <property type="project" value="InterPro"/>
</dbReference>
<dbReference type="GO" id="GO:0043531">
    <property type="term" value="F:ADP binding"/>
    <property type="evidence" value="ECO:0007669"/>
    <property type="project" value="InterPro"/>
</dbReference>
<feature type="repeat" description="TPR" evidence="5">
    <location>
        <begin position="723"/>
        <end position="756"/>
    </location>
</feature>